<evidence type="ECO:0000313" key="2">
    <source>
        <dbReference type="EMBL" id="KIO20648.1"/>
    </source>
</evidence>
<dbReference type="Proteomes" id="UP000054248">
    <property type="component" value="Unassembled WGS sequence"/>
</dbReference>
<feature type="region of interest" description="Disordered" evidence="1">
    <location>
        <begin position="193"/>
        <end position="213"/>
    </location>
</feature>
<evidence type="ECO:0000256" key="1">
    <source>
        <dbReference type="SAM" id="MobiDB-lite"/>
    </source>
</evidence>
<dbReference type="HOGENOM" id="CLU_1295253_0_0_1"/>
<protein>
    <submittedName>
        <fullName evidence="2">Uncharacterized protein</fullName>
    </submittedName>
</protein>
<sequence>MRASTTMIPLTSSYYTLTEGTEHGDGRWVGCGGRVTLGARLSTFRTVATTPLSVRSPSDPAGYPIDNLSDALYGIRIRLVDPQRRRHLSIFRTPPWYAFATFGNASEKISIRPVDPTSIAPYISRSLPNATRACHRNYSTRRGLIPWAHPAPVDASLHFVHSPSTPPKQASPTFDNAFEGISKLNGQYRELEPESGSNSVFMCSTTRDPTQYL</sequence>
<name>A0A0C3KGM2_9AGAM</name>
<keyword evidence="3" id="KW-1185">Reference proteome</keyword>
<evidence type="ECO:0000313" key="3">
    <source>
        <dbReference type="Proteomes" id="UP000054248"/>
    </source>
</evidence>
<reference evidence="3" key="2">
    <citation type="submission" date="2015-01" db="EMBL/GenBank/DDBJ databases">
        <title>Evolutionary Origins and Diversification of the Mycorrhizal Mutualists.</title>
        <authorList>
            <consortium name="DOE Joint Genome Institute"/>
            <consortium name="Mycorrhizal Genomics Consortium"/>
            <person name="Kohler A."/>
            <person name="Kuo A."/>
            <person name="Nagy L.G."/>
            <person name="Floudas D."/>
            <person name="Copeland A."/>
            <person name="Barry K.W."/>
            <person name="Cichocki N."/>
            <person name="Veneault-Fourrey C."/>
            <person name="LaButti K."/>
            <person name="Lindquist E.A."/>
            <person name="Lipzen A."/>
            <person name="Lundell T."/>
            <person name="Morin E."/>
            <person name="Murat C."/>
            <person name="Riley R."/>
            <person name="Ohm R."/>
            <person name="Sun H."/>
            <person name="Tunlid A."/>
            <person name="Henrissat B."/>
            <person name="Grigoriev I.V."/>
            <person name="Hibbett D.S."/>
            <person name="Martin F."/>
        </authorList>
    </citation>
    <scope>NUCLEOTIDE SEQUENCE [LARGE SCALE GENOMIC DNA]</scope>
    <source>
        <strain evidence="3">MUT 4182</strain>
    </source>
</reference>
<dbReference type="EMBL" id="KN823166">
    <property type="protein sequence ID" value="KIO20648.1"/>
    <property type="molecule type" value="Genomic_DNA"/>
</dbReference>
<reference evidence="2 3" key="1">
    <citation type="submission" date="2014-04" db="EMBL/GenBank/DDBJ databases">
        <authorList>
            <consortium name="DOE Joint Genome Institute"/>
            <person name="Kuo A."/>
            <person name="Girlanda M."/>
            <person name="Perotto S."/>
            <person name="Kohler A."/>
            <person name="Nagy L.G."/>
            <person name="Floudas D."/>
            <person name="Copeland A."/>
            <person name="Barry K.W."/>
            <person name="Cichocki N."/>
            <person name="Veneault-Fourrey C."/>
            <person name="LaButti K."/>
            <person name="Lindquist E.A."/>
            <person name="Lipzen A."/>
            <person name="Lundell T."/>
            <person name="Morin E."/>
            <person name="Murat C."/>
            <person name="Sun H."/>
            <person name="Tunlid A."/>
            <person name="Henrissat B."/>
            <person name="Grigoriev I.V."/>
            <person name="Hibbett D.S."/>
            <person name="Martin F."/>
            <person name="Nordberg H.P."/>
            <person name="Cantor M.N."/>
            <person name="Hua S.X."/>
        </authorList>
    </citation>
    <scope>NUCLEOTIDE SEQUENCE [LARGE SCALE GENOMIC DNA]</scope>
    <source>
        <strain evidence="2 3">MUT 4182</strain>
    </source>
</reference>
<organism evidence="2 3">
    <name type="scientific">Tulasnella calospora MUT 4182</name>
    <dbReference type="NCBI Taxonomy" id="1051891"/>
    <lineage>
        <taxon>Eukaryota</taxon>
        <taxon>Fungi</taxon>
        <taxon>Dikarya</taxon>
        <taxon>Basidiomycota</taxon>
        <taxon>Agaricomycotina</taxon>
        <taxon>Agaricomycetes</taxon>
        <taxon>Cantharellales</taxon>
        <taxon>Tulasnellaceae</taxon>
        <taxon>Tulasnella</taxon>
    </lineage>
</organism>
<gene>
    <name evidence="2" type="ORF">M407DRAFT_220085</name>
</gene>
<proteinExistence type="predicted"/>
<dbReference type="AlphaFoldDB" id="A0A0C3KGM2"/>
<feature type="compositionally biased region" description="Polar residues" evidence="1">
    <location>
        <begin position="195"/>
        <end position="213"/>
    </location>
</feature>
<accession>A0A0C3KGM2</accession>